<proteinExistence type="predicted"/>
<keyword evidence="1" id="KW-0175">Coiled coil</keyword>
<keyword evidence="3" id="KW-0812">Transmembrane</keyword>
<evidence type="ECO:0000256" key="1">
    <source>
        <dbReference type="SAM" id="Coils"/>
    </source>
</evidence>
<reference evidence="4" key="1">
    <citation type="journal article" date="2015" name="Nature">
        <title>Complex archaea that bridge the gap between prokaryotes and eukaryotes.</title>
        <authorList>
            <person name="Spang A."/>
            <person name="Saw J.H."/>
            <person name="Jorgensen S.L."/>
            <person name="Zaremba-Niedzwiedzka K."/>
            <person name="Martijn J."/>
            <person name="Lind A.E."/>
            <person name="van Eijk R."/>
            <person name="Schleper C."/>
            <person name="Guy L."/>
            <person name="Ettema T.J."/>
        </authorList>
    </citation>
    <scope>NUCLEOTIDE SEQUENCE</scope>
</reference>
<feature type="coiled-coil region" evidence="1">
    <location>
        <begin position="310"/>
        <end position="351"/>
    </location>
</feature>
<keyword evidence="3" id="KW-0472">Membrane</keyword>
<name>A0A0F9DBB3_9ZZZZ</name>
<feature type="transmembrane region" description="Helical" evidence="3">
    <location>
        <begin position="409"/>
        <end position="430"/>
    </location>
</feature>
<organism evidence="4">
    <name type="scientific">marine sediment metagenome</name>
    <dbReference type="NCBI Taxonomy" id="412755"/>
    <lineage>
        <taxon>unclassified sequences</taxon>
        <taxon>metagenomes</taxon>
        <taxon>ecological metagenomes</taxon>
    </lineage>
</organism>
<feature type="region of interest" description="Disordered" evidence="2">
    <location>
        <begin position="108"/>
        <end position="169"/>
    </location>
</feature>
<evidence type="ECO:0000256" key="3">
    <source>
        <dbReference type="SAM" id="Phobius"/>
    </source>
</evidence>
<evidence type="ECO:0000313" key="4">
    <source>
        <dbReference type="EMBL" id="KKL51001.1"/>
    </source>
</evidence>
<dbReference type="AlphaFoldDB" id="A0A0F9DBB3"/>
<sequence length="518" mass="56195">MRIETTITVAPIHPRPKRTASNGEFAMVQDQARRAAGGLAAETQMHTQADRAGQKETRKMTLHRKTTHIGLLALSWLMIATGCQPQVTIRNSRPDPYEVVVRPDKVEVRLGSSDGSPAEVAVPGTTDDGVSDPDGRESTRPGEDRPTEGRKATSQTPRPAGLDKDVEGLRKRHGELLADLRRIQQEITRGRAQQEQHKAREAQLQAELEQRSAKLVRLDEQLRRGQERQAQLRRAEREMVKRVEEREARLQEVTASLGKTNQELAAATSAGKADQEKLLQELTVIRQRIKGAQAAETRLAARKGQLRQQSAALSDEVQRRQQQLAAARDQTRQAEDKLAVVNGQIARARRQSDALTAKPSASVPAAVPGVVAGLLPNKSGPKAVPFEARGDGYADTGRGAKGGGLARPLTVTLALLPVLAVAVAGVGLWYRRRLYTVDIAAIGENGAEVHNLTVDPRSEHIVFLGGRPRVASFESNAGDSAPTIRISRIGRPSLADADTDAELQVNGERAVASPLNLN</sequence>
<gene>
    <name evidence="4" type="ORF">LCGC14_2299870</name>
</gene>
<feature type="compositionally biased region" description="Basic and acidic residues" evidence="2">
    <location>
        <begin position="133"/>
        <end position="151"/>
    </location>
</feature>
<comment type="caution">
    <text evidence="4">The sequence shown here is derived from an EMBL/GenBank/DDBJ whole genome shotgun (WGS) entry which is preliminary data.</text>
</comment>
<accession>A0A0F9DBB3</accession>
<protein>
    <submittedName>
        <fullName evidence="4">Uncharacterized protein</fullName>
    </submittedName>
</protein>
<evidence type="ECO:0000256" key="2">
    <source>
        <dbReference type="SAM" id="MobiDB-lite"/>
    </source>
</evidence>
<dbReference type="EMBL" id="LAZR01032400">
    <property type="protein sequence ID" value="KKL51001.1"/>
    <property type="molecule type" value="Genomic_DNA"/>
</dbReference>
<keyword evidence="3" id="KW-1133">Transmembrane helix</keyword>
<feature type="non-terminal residue" evidence="4">
    <location>
        <position position="518"/>
    </location>
</feature>